<dbReference type="GO" id="GO:0003677">
    <property type="term" value="F:DNA binding"/>
    <property type="evidence" value="ECO:0007669"/>
    <property type="project" value="InterPro"/>
</dbReference>
<feature type="compositionally biased region" description="Polar residues" evidence="1">
    <location>
        <begin position="919"/>
        <end position="929"/>
    </location>
</feature>
<feature type="region of interest" description="Disordered" evidence="1">
    <location>
        <begin position="319"/>
        <end position="348"/>
    </location>
</feature>
<reference evidence="3" key="1">
    <citation type="journal article" date="2020" name="Stud. Mycol.">
        <title>101 Dothideomycetes genomes: a test case for predicting lifestyles and emergence of pathogens.</title>
        <authorList>
            <person name="Haridas S."/>
            <person name="Albert R."/>
            <person name="Binder M."/>
            <person name="Bloem J."/>
            <person name="Labutti K."/>
            <person name="Salamov A."/>
            <person name="Andreopoulos B."/>
            <person name="Baker S."/>
            <person name="Barry K."/>
            <person name="Bills G."/>
            <person name="Bluhm B."/>
            <person name="Cannon C."/>
            <person name="Castanera R."/>
            <person name="Culley D."/>
            <person name="Daum C."/>
            <person name="Ezra D."/>
            <person name="Gonzalez J."/>
            <person name="Henrissat B."/>
            <person name="Kuo A."/>
            <person name="Liang C."/>
            <person name="Lipzen A."/>
            <person name="Lutzoni F."/>
            <person name="Magnuson J."/>
            <person name="Mondo S."/>
            <person name="Nolan M."/>
            <person name="Ohm R."/>
            <person name="Pangilinan J."/>
            <person name="Park H.-J."/>
            <person name="Ramirez L."/>
            <person name="Alfaro M."/>
            <person name="Sun H."/>
            <person name="Tritt A."/>
            <person name="Yoshinaga Y."/>
            <person name="Zwiers L.-H."/>
            <person name="Turgeon B."/>
            <person name="Goodwin S."/>
            <person name="Spatafora J."/>
            <person name="Crous P."/>
            <person name="Grigoriev I."/>
        </authorList>
    </citation>
    <scope>NUCLEOTIDE SEQUENCE</scope>
    <source>
        <strain evidence="3">CBS 109.77</strain>
    </source>
</reference>
<dbReference type="GO" id="GO:0000723">
    <property type="term" value="P:telomere maintenance"/>
    <property type="evidence" value="ECO:0007669"/>
    <property type="project" value="InterPro"/>
</dbReference>
<feature type="compositionally biased region" description="Low complexity" evidence="1">
    <location>
        <begin position="1405"/>
        <end position="1420"/>
    </location>
</feature>
<feature type="region of interest" description="Disordered" evidence="1">
    <location>
        <begin position="430"/>
        <end position="543"/>
    </location>
</feature>
<feature type="compositionally biased region" description="Polar residues" evidence="1">
    <location>
        <begin position="1092"/>
        <end position="1115"/>
    </location>
</feature>
<dbReference type="GO" id="GO:0000781">
    <property type="term" value="C:chromosome, telomeric region"/>
    <property type="evidence" value="ECO:0007669"/>
    <property type="project" value="InterPro"/>
</dbReference>
<dbReference type="Gene3D" id="2.40.50.140">
    <property type="entry name" value="Nucleic acid-binding proteins"/>
    <property type="match status" value="1"/>
</dbReference>
<dbReference type="Pfam" id="PF02765">
    <property type="entry name" value="POT1"/>
    <property type="match status" value="1"/>
</dbReference>
<feature type="region of interest" description="Disordered" evidence="1">
    <location>
        <begin position="1197"/>
        <end position="1244"/>
    </location>
</feature>
<dbReference type="InterPro" id="IPR011564">
    <property type="entry name" value="Telomer_end-bd_POT1/Cdc13"/>
</dbReference>
<feature type="region of interest" description="Disordered" evidence="1">
    <location>
        <begin position="881"/>
        <end position="1181"/>
    </location>
</feature>
<feature type="compositionally biased region" description="Basic and acidic residues" evidence="1">
    <location>
        <begin position="430"/>
        <end position="440"/>
    </location>
</feature>
<evidence type="ECO:0000259" key="2">
    <source>
        <dbReference type="SMART" id="SM00976"/>
    </source>
</evidence>
<organism evidence="3 4">
    <name type="scientific">Melanomma pulvis-pyrius CBS 109.77</name>
    <dbReference type="NCBI Taxonomy" id="1314802"/>
    <lineage>
        <taxon>Eukaryota</taxon>
        <taxon>Fungi</taxon>
        <taxon>Dikarya</taxon>
        <taxon>Ascomycota</taxon>
        <taxon>Pezizomycotina</taxon>
        <taxon>Dothideomycetes</taxon>
        <taxon>Pleosporomycetidae</taxon>
        <taxon>Pleosporales</taxon>
        <taxon>Melanommataceae</taxon>
        <taxon>Melanomma</taxon>
    </lineage>
</organism>
<keyword evidence="4" id="KW-1185">Reference proteome</keyword>
<name>A0A6A6WWE7_9PLEO</name>
<evidence type="ECO:0000256" key="1">
    <source>
        <dbReference type="SAM" id="MobiDB-lite"/>
    </source>
</evidence>
<feature type="region of interest" description="Disordered" evidence="1">
    <location>
        <begin position="1375"/>
        <end position="1428"/>
    </location>
</feature>
<feature type="compositionally biased region" description="Acidic residues" evidence="1">
    <location>
        <begin position="337"/>
        <end position="348"/>
    </location>
</feature>
<dbReference type="SUPFAM" id="SSF50249">
    <property type="entry name" value="Nucleic acid-binding proteins"/>
    <property type="match status" value="1"/>
</dbReference>
<feature type="domain" description="Telomeric single stranded DNA binding POT1/Cdc13" evidence="2">
    <location>
        <begin position="1452"/>
        <end position="1607"/>
    </location>
</feature>
<feature type="compositionally biased region" description="Acidic residues" evidence="1">
    <location>
        <begin position="740"/>
        <end position="764"/>
    </location>
</feature>
<gene>
    <name evidence="3" type="ORF">K505DRAFT_421240</name>
</gene>
<feature type="region of interest" description="Disordered" evidence="1">
    <location>
        <begin position="576"/>
        <end position="619"/>
    </location>
</feature>
<dbReference type="InterPro" id="IPR012340">
    <property type="entry name" value="NA-bd_OB-fold"/>
</dbReference>
<dbReference type="Proteomes" id="UP000799757">
    <property type="component" value="Unassembled WGS sequence"/>
</dbReference>
<dbReference type="OrthoDB" id="5363079at2759"/>
<feature type="region of interest" description="Disordered" evidence="1">
    <location>
        <begin position="1614"/>
        <end position="1651"/>
    </location>
</feature>
<feature type="compositionally biased region" description="Polar residues" evidence="1">
    <location>
        <begin position="1168"/>
        <end position="1179"/>
    </location>
</feature>
<feature type="compositionally biased region" description="Polar residues" evidence="1">
    <location>
        <begin position="483"/>
        <end position="496"/>
    </location>
</feature>
<feature type="compositionally biased region" description="Basic and acidic residues" evidence="1">
    <location>
        <begin position="1027"/>
        <end position="1036"/>
    </location>
</feature>
<proteinExistence type="predicted"/>
<evidence type="ECO:0000313" key="4">
    <source>
        <dbReference type="Proteomes" id="UP000799757"/>
    </source>
</evidence>
<accession>A0A6A6WWE7</accession>
<feature type="region of interest" description="Disordered" evidence="1">
    <location>
        <begin position="706"/>
        <end position="848"/>
    </location>
</feature>
<feature type="compositionally biased region" description="Basic and acidic residues" evidence="1">
    <location>
        <begin position="786"/>
        <end position="795"/>
    </location>
</feature>
<dbReference type="EMBL" id="MU002234">
    <property type="protein sequence ID" value="KAF2788241.1"/>
    <property type="molecule type" value="Genomic_DNA"/>
</dbReference>
<feature type="compositionally biased region" description="Basic and acidic residues" evidence="1">
    <location>
        <begin position="1375"/>
        <end position="1385"/>
    </location>
</feature>
<evidence type="ECO:0000313" key="3">
    <source>
        <dbReference type="EMBL" id="KAF2788241.1"/>
    </source>
</evidence>
<dbReference type="SMART" id="SM00976">
    <property type="entry name" value="Telo_bind"/>
    <property type="match status" value="1"/>
</dbReference>
<dbReference type="CDD" id="cd04497">
    <property type="entry name" value="hPOT1_OB1_like"/>
    <property type="match status" value="1"/>
</dbReference>
<sequence length="1651" mass="182152">MEPVPIAELRPELPGLETKQIKAVVSLLWPYSSSTRQFALLLAEPDFRLRHKKGQTRVRFTRSCAKAIAATGIGIGDTVILALQGAQFVERDTEIRTPGRSIDWELSFSQTLVIQIFRDGNEIANLDIVNAAPTPAPRSPVRRELHATPTQTPLKNSTLRLGDAPQWSSPAFLKRSRLSDGPFFEAGYDPLAISNEDGHDKKRRRKSFKDWNVWTYSARTPSPEKDDPVQDNLASSPLRLPSLPATPISPLNTKPCSVAALPPGVVDATDLINIREEDGSYMVDNGFEIEKDGHWADGQKITSDDFVRDADYYDLYAGPNEFPPSETQYTYGGDTEPNTEEEEEEEDGGIDISAEAQELVEIISGTEACSDVSDEGPTQHDIADEFEPVSDLDSSKAVFEHNNIASSTEEDSVIEIEEDFEGNVGAVGWRERRDRERSWTEDAPAVFDDGPPVVMPPPTLPFLQTDFPSRVPGMLTPIGIEPQSPTLKPLDSSTLPMPSPFPGDRDGQLTSYLDRSPIGQHPAHQEPSAEEGQEPSSEANYIVDSSFYSSVSASNSRSGHPDHESAFTDVRFTFGMDGSIFSRPKDPSESLAPQDADMEDNDIVPENTDNKASMRQKDDKDFQEEVNNNFTIEQGNSDSVVQEEVEGKNALDIVDEHHFLQGETEDNAIVQPERAFQDEIAQHRTSDIFDEFTTQDPSSVVHELVGPHINLPNSDHVSEHPQTIAKRRTKPEVIFLSSDTESESEVEEADVADLAEEDEYDVGSDEGFRKDEEQQLAPVAIPSGEDPTHSDEQPVFKDQQSSEFRDNNVSDNIQQPAVAVEIIDLGSGPENDRDDGLPTGKPTTMNVDAHNGKHVEVQKANAHPINVPEPYDQGQKSVERRYGMDSSVKVGGSSESLGVKDSPNEFATVVDASEEEDLSTNTNLAQTTRAELDEDDQPMAFDTHETQLATDNLDDFTPDAVSKQGETQEPDAGGLETMEDDPDIKMESVEDGSLFQLHHRENFQVQDNDDEPVSGPSAEIMIPLPTEGHKVGELEYRAVPATGPARNTRSKTKSSMSPAKDETLVLQPNTRSRRSKTSLTSTMRVSVPPSDAESQSSMKEAHSTSPYNLRSQSKFLSPAKSVLSPNVTIERGSHRKRHTRQKSDKLSSPLESSFSEVDPNRFGIDFPESNNFEPSQELGTSKRGKFANISFVRNSEEESLHSEHSISTLPWSDPVGPITPRKSEVTRGPAVDLSSDMDAEDETTPKVLPVPEQVAYPDLPMEGEGKGDHVSSSPLPLTHYGDWIKPLPAGHAKVEERIPSSPPPVQHESIASHQQPLANSNMLITPEPTQLSFNQSQPTFSAGQLEQSLPMTPELTQTTSADVVSFTANVKLETEKSPEMEEVSHVLKGQPISISKAAPGQNMTRTDVSSPDSPDRSPSIRSEDLSNSEDEATLIANLEPPSMGLSTPISYYTPLKDLRYFLNRSSQHHSSENPDMLALVTSATTLPKKAEKGPKHWNTTLHITDLSLYPVSVTVQIFRPYARALPVAEKGDVVLLRAFHVRSLNGQVMLRSGEESGWCVWRYGKPIWGTKRGEFGDVRAREEIRGPAVEQGEDEWREVERLRGWWMGSVRKEIEEKETERGEEKNKASAEKGKGKATENGAEEVKGNAEM</sequence>
<protein>
    <recommendedName>
        <fullName evidence="2">Telomeric single stranded DNA binding POT1/Cdc13 domain-containing protein</fullName>
    </recommendedName>
</protein>